<dbReference type="InterPro" id="IPR013762">
    <property type="entry name" value="Integrase-like_cat_sf"/>
</dbReference>
<reference evidence="2 3" key="1">
    <citation type="submission" date="2016-02" db="EMBL/GenBank/DDBJ databases">
        <authorList>
            <consortium name="Pathogen Informatics"/>
        </authorList>
    </citation>
    <scope>NUCLEOTIDE SEQUENCE [LARGE SCALE GENOMIC DNA]</scope>
    <source>
        <strain evidence="2 3">LSS52</strain>
    </source>
</reference>
<dbReference type="GO" id="GO:0006310">
    <property type="term" value="P:DNA recombination"/>
    <property type="evidence" value="ECO:0007669"/>
    <property type="project" value="UniProtKB-KW"/>
</dbReference>
<dbReference type="GO" id="GO:0015074">
    <property type="term" value="P:DNA integration"/>
    <property type="evidence" value="ECO:0007669"/>
    <property type="project" value="InterPro"/>
</dbReference>
<keyword evidence="1" id="KW-0233">DNA recombination</keyword>
<dbReference type="Gene3D" id="1.10.443.10">
    <property type="entry name" value="Intergrase catalytic core"/>
    <property type="match status" value="1"/>
</dbReference>
<name>A0A0Z8FNM9_STRSU</name>
<protein>
    <submittedName>
        <fullName evidence="2">Uncharacterized protein</fullName>
    </submittedName>
</protein>
<dbReference type="RefSeq" id="WP_044775814.1">
    <property type="nucleotide sequence ID" value="NZ_CEDY01000002.1"/>
</dbReference>
<dbReference type="AlphaFoldDB" id="A0A0Z8FNM9"/>
<evidence type="ECO:0000313" key="2">
    <source>
        <dbReference type="EMBL" id="CYU83629.1"/>
    </source>
</evidence>
<gene>
    <name evidence="2" type="ORF">ERS132414_01016</name>
</gene>
<proteinExistence type="predicted"/>
<organism evidence="2 3">
    <name type="scientific">Streptococcus suis</name>
    <dbReference type="NCBI Taxonomy" id="1307"/>
    <lineage>
        <taxon>Bacteria</taxon>
        <taxon>Bacillati</taxon>
        <taxon>Bacillota</taxon>
        <taxon>Bacilli</taxon>
        <taxon>Lactobacillales</taxon>
        <taxon>Streptococcaceae</taxon>
        <taxon>Streptococcus</taxon>
    </lineage>
</organism>
<dbReference type="InterPro" id="IPR011010">
    <property type="entry name" value="DNA_brk_join_enz"/>
</dbReference>
<evidence type="ECO:0000313" key="3">
    <source>
        <dbReference type="Proteomes" id="UP000072794"/>
    </source>
</evidence>
<accession>A0A0Z8FNM9</accession>
<sequence>MSNQAMLFKAVGTSFVEFDNYVLDSAFNCFNEYVSKGIILTDDFDSNKWQMTDEYSNVGFDFNINFVQYRRYFEPIFDVPEILFQDYLKSYIVLNMDQHVLNSLQGFLRDIKRLIKETKRDILDELSNIAIQHPSLCIDFISSLPYSDDYTMTKILEQFDNLLAIQNLQKSKKQRKLAQFQSYFAFNDILTDYWSTQMPKEERLFYFPLYLWWQITAIVPLRPREFLLTQRNCLDEKDGKYFLTLRRNNLKGSDKGVSHKISDDYYLTTYQIPINLAHSILEYLDLTKDFNATQLDTLFVTDAHYQRWNRSTGIRNRFLSYANLNTILKNFYNEIITQRYSYHVHHINPPTKLSEREINFIHIGDTRHIAMINLIAEGASPVTAMLLAGHDNISTSAHYFSNLGHFIECRSYQVYRKLTSSQTSYEISKSQPKYTVGKAYSQLENKGRCYSPRFANGDYSDCLKVISNHAELGACSSCPFYRKAGKDYFSMDKAYKKTIDESALIVDEAVKRVRQGKGELEDIGEALLKLSTVSQSYQEYLTAKQLQALEEADG</sequence>
<dbReference type="Proteomes" id="UP000072794">
    <property type="component" value="Unassembled WGS sequence"/>
</dbReference>
<dbReference type="GO" id="GO:0003677">
    <property type="term" value="F:DNA binding"/>
    <property type="evidence" value="ECO:0007669"/>
    <property type="project" value="InterPro"/>
</dbReference>
<evidence type="ECO:0000256" key="1">
    <source>
        <dbReference type="ARBA" id="ARBA00023172"/>
    </source>
</evidence>
<dbReference type="EMBL" id="FIHA01000016">
    <property type="protein sequence ID" value="CYU83629.1"/>
    <property type="molecule type" value="Genomic_DNA"/>
</dbReference>
<dbReference type="SUPFAM" id="SSF56349">
    <property type="entry name" value="DNA breaking-rejoining enzymes"/>
    <property type="match status" value="1"/>
</dbReference>